<evidence type="ECO:0000313" key="1">
    <source>
        <dbReference type="EMBL" id="MBT1701437.1"/>
    </source>
</evidence>
<protein>
    <submittedName>
        <fullName evidence="1">Uncharacterized protein</fullName>
    </submittedName>
</protein>
<dbReference type="RefSeq" id="WP_254170119.1">
    <property type="nucleotide sequence ID" value="NZ_JAHESF010000072.1"/>
</dbReference>
<reference evidence="1 2" key="1">
    <citation type="submission" date="2021-05" db="EMBL/GenBank/DDBJ databases">
        <title>A Polyphasic approach of four new species of the genus Ohtaekwangia: Ohtaekwangia histidinii sp. nov., Ohtaekwangia cretensis sp. nov., Ohtaekwangia indiensis sp. nov., Ohtaekwangia reichenbachii sp. nov. from diverse environment.</title>
        <authorList>
            <person name="Octaviana S."/>
        </authorList>
    </citation>
    <scope>NUCLEOTIDE SEQUENCE [LARGE SCALE GENOMIC DNA]</scope>
    <source>
        <strain evidence="1 2">PWU4</strain>
    </source>
</reference>
<dbReference type="AlphaFoldDB" id="A0AAP2GTA2"/>
<dbReference type="Proteomes" id="UP001319200">
    <property type="component" value="Unassembled WGS sequence"/>
</dbReference>
<organism evidence="1 2">
    <name type="scientific">Chryseosolibacter histidini</name>
    <dbReference type="NCBI Taxonomy" id="2782349"/>
    <lineage>
        <taxon>Bacteria</taxon>
        <taxon>Pseudomonadati</taxon>
        <taxon>Bacteroidota</taxon>
        <taxon>Cytophagia</taxon>
        <taxon>Cytophagales</taxon>
        <taxon>Chryseotaleaceae</taxon>
        <taxon>Chryseosolibacter</taxon>
    </lineage>
</organism>
<accession>A0AAP2GTA2</accession>
<sequence>MSSIYRWIVVIVGIAIAVLAFAVETKAQSPEGFIYGKVHTNGTTYTGLLRWGTEEALWTDLFNASKTKDQYKKLVPQQKDEGDTWFNIDWSFGSIWEDKIIAHQFTVQFGNLSEIIIMNNDDVKVKLKNGKEFEIDGEGYNDVGAKIQVLDPELGIVSVSWSKISRIEFMPAPARLESIFGTPLYGTVEGTRREKFTGFIVWDNDERLSTDRLDGDADDDDVAIKFGEISTIEKQGRGSRVTLRSGRTFYLTGSNDVNDENRGILVVTPGIGIVKVNWEAFRNITFATPDNTGMSYAQFTPPALLQGTVSQLDGDDLTGRIIFDIDEMLDIEILEGKDNDIEYSVLFKNIKKITPKNSDYSSITLRNGETLLLGDTQDVSARNGGVLVFVKGKKEPQYVSWRKINEITFH</sequence>
<keyword evidence="2" id="KW-1185">Reference proteome</keyword>
<comment type="caution">
    <text evidence="1">The sequence shown here is derived from an EMBL/GenBank/DDBJ whole genome shotgun (WGS) entry which is preliminary data.</text>
</comment>
<dbReference type="EMBL" id="JAHESF010000072">
    <property type="protein sequence ID" value="MBT1701437.1"/>
    <property type="molecule type" value="Genomic_DNA"/>
</dbReference>
<gene>
    <name evidence="1" type="ORF">KK083_31375</name>
</gene>
<name>A0AAP2GTA2_9BACT</name>
<evidence type="ECO:0000313" key="2">
    <source>
        <dbReference type="Proteomes" id="UP001319200"/>
    </source>
</evidence>
<proteinExistence type="predicted"/>